<dbReference type="EMBL" id="APAU02000356">
    <property type="protein sequence ID" value="EUB54076.1"/>
    <property type="molecule type" value="Genomic_DNA"/>
</dbReference>
<evidence type="ECO:0000313" key="2">
    <source>
        <dbReference type="Proteomes" id="UP000019149"/>
    </source>
</evidence>
<organism evidence="1 2">
    <name type="scientific">Echinococcus granulosus</name>
    <name type="common">Hydatid tapeworm</name>
    <dbReference type="NCBI Taxonomy" id="6210"/>
    <lineage>
        <taxon>Eukaryota</taxon>
        <taxon>Metazoa</taxon>
        <taxon>Spiralia</taxon>
        <taxon>Lophotrochozoa</taxon>
        <taxon>Platyhelminthes</taxon>
        <taxon>Cestoda</taxon>
        <taxon>Eucestoda</taxon>
        <taxon>Cyclophyllidea</taxon>
        <taxon>Taeniidae</taxon>
        <taxon>Echinococcus</taxon>
        <taxon>Echinococcus granulosus group</taxon>
    </lineage>
</organism>
<proteinExistence type="predicted"/>
<evidence type="ECO:0000313" key="1">
    <source>
        <dbReference type="EMBL" id="EUB54076.1"/>
    </source>
</evidence>
<gene>
    <name evidence="1" type="ORF">EGR_11064</name>
</gene>
<accession>W6U0U9</accession>
<dbReference type="GeneID" id="36346779"/>
<dbReference type="AlphaFoldDB" id="W6U0U9"/>
<dbReference type="KEGG" id="egl:EGR_11064"/>
<keyword evidence="2" id="KW-1185">Reference proteome</keyword>
<protein>
    <submittedName>
        <fullName evidence="1">Uncharacterized protein</fullName>
    </submittedName>
</protein>
<name>W6U0U9_ECHGR</name>
<dbReference type="RefSeq" id="XP_024345272.1">
    <property type="nucleotide sequence ID" value="XM_024500313.1"/>
</dbReference>
<dbReference type="Proteomes" id="UP000019149">
    <property type="component" value="Unassembled WGS sequence"/>
</dbReference>
<sequence length="99" mass="10507">MEGKRRDILEAVDDDSVASVFPAVVAVGSGFADDDAAAVNSVGDVSVLSSVVVVASVFGVDYAAVNLLVLFYCYLQSLHVILHSLMITLQHTPQSRQPE</sequence>
<dbReference type="CTD" id="36346779"/>
<reference evidence="1 2" key="1">
    <citation type="journal article" date="2013" name="Nat. Genet.">
        <title>The genome of the hydatid tapeworm Echinococcus granulosus.</title>
        <authorList>
            <person name="Zheng H."/>
            <person name="Zhang W."/>
            <person name="Zhang L."/>
            <person name="Zhang Z."/>
            <person name="Li J."/>
            <person name="Lu G."/>
            <person name="Zhu Y."/>
            <person name="Wang Y."/>
            <person name="Huang Y."/>
            <person name="Liu J."/>
            <person name="Kang H."/>
            <person name="Chen J."/>
            <person name="Wang L."/>
            <person name="Chen A."/>
            <person name="Yu S."/>
            <person name="Gao Z."/>
            <person name="Jin L."/>
            <person name="Gu W."/>
            <person name="Wang Z."/>
            <person name="Zhao L."/>
            <person name="Shi B."/>
            <person name="Wen H."/>
            <person name="Lin R."/>
            <person name="Jones M.K."/>
            <person name="Brejova B."/>
            <person name="Vinar T."/>
            <person name="Zhao G."/>
            <person name="McManus D.P."/>
            <person name="Chen Z."/>
            <person name="Zhou Y."/>
            <person name="Wang S."/>
        </authorList>
    </citation>
    <scope>NUCLEOTIDE SEQUENCE [LARGE SCALE GENOMIC DNA]</scope>
</reference>
<comment type="caution">
    <text evidence="1">The sequence shown here is derived from an EMBL/GenBank/DDBJ whole genome shotgun (WGS) entry which is preliminary data.</text>
</comment>